<keyword evidence="2" id="KW-0472">Membrane</keyword>
<feature type="compositionally biased region" description="Polar residues" evidence="1">
    <location>
        <begin position="45"/>
        <end position="55"/>
    </location>
</feature>
<feature type="transmembrane region" description="Helical" evidence="2">
    <location>
        <begin position="69"/>
        <end position="90"/>
    </location>
</feature>
<keyword evidence="5" id="KW-1185">Reference proteome</keyword>
<dbReference type="EMBL" id="JBDLNU010000001">
    <property type="protein sequence ID" value="MFM1727653.1"/>
    <property type="molecule type" value="Genomic_DNA"/>
</dbReference>
<dbReference type="Pfam" id="PF19650">
    <property type="entry name" value="DUF6153"/>
    <property type="match status" value="1"/>
</dbReference>
<evidence type="ECO:0000256" key="3">
    <source>
        <dbReference type="SAM" id="SignalP"/>
    </source>
</evidence>
<organism evidence="4 5">
    <name type="scientific">Prescottella soli</name>
    <dbReference type="NCBI Taxonomy" id="1543852"/>
    <lineage>
        <taxon>Bacteria</taxon>
        <taxon>Bacillati</taxon>
        <taxon>Actinomycetota</taxon>
        <taxon>Actinomycetes</taxon>
        <taxon>Mycobacteriales</taxon>
        <taxon>Nocardiaceae</taxon>
        <taxon>Prescottella</taxon>
    </lineage>
</organism>
<sequence length="132" mass="13757">MAGQLRASITRSAALCALVFGVLAMHHVTAAPLGPVVTVGHHGTQHATGGSESPTDPTPAPGHPGDHPAFHMCLAVLLAATLALAVWLLLRTARVQRVRIHRASGPARRAGRAPPFTPTTSEFLSSLCILRV</sequence>
<evidence type="ECO:0000256" key="1">
    <source>
        <dbReference type="SAM" id="MobiDB-lite"/>
    </source>
</evidence>
<protein>
    <submittedName>
        <fullName evidence="4">DUF6153 family protein</fullName>
    </submittedName>
</protein>
<dbReference type="RefSeq" id="WP_348607112.1">
    <property type="nucleotide sequence ID" value="NZ_CP157276.1"/>
</dbReference>
<reference evidence="4 5" key="1">
    <citation type="submission" date="2023-11" db="EMBL/GenBank/DDBJ databases">
        <authorList>
            <person name="Val-Calvo J."/>
            <person name="Scortti M."/>
            <person name="Vazquez-Boland J."/>
        </authorList>
    </citation>
    <scope>NUCLEOTIDE SEQUENCE [LARGE SCALE GENOMIC DNA]</scope>
    <source>
        <strain evidence="4 5">DSM 46662</strain>
    </source>
</reference>
<keyword evidence="3" id="KW-0732">Signal</keyword>
<gene>
    <name evidence="4" type="ORF">ABEU19_001114</name>
</gene>
<evidence type="ECO:0000256" key="2">
    <source>
        <dbReference type="SAM" id="Phobius"/>
    </source>
</evidence>
<feature type="chain" id="PRO_5047150017" evidence="3">
    <location>
        <begin position="31"/>
        <end position="132"/>
    </location>
</feature>
<keyword evidence="2" id="KW-0812">Transmembrane</keyword>
<evidence type="ECO:0000313" key="4">
    <source>
        <dbReference type="EMBL" id="MFM1727653.1"/>
    </source>
</evidence>
<feature type="region of interest" description="Disordered" evidence="1">
    <location>
        <begin position="39"/>
        <end position="64"/>
    </location>
</feature>
<name>A0ABW9FR23_9NOCA</name>
<keyword evidence="2" id="KW-1133">Transmembrane helix</keyword>
<feature type="signal peptide" evidence="3">
    <location>
        <begin position="1"/>
        <end position="30"/>
    </location>
</feature>
<dbReference type="Proteomes" id="UP001629744">
    <property type="component" value="Unassembled WGS sequence"/>
</dbReference>
<evidence type="ECO:0000313" key="5">
    <source>
        <dbReference type="Proteomes" id="UP001629744"/>
    </source>
</evidence>
<proteinExistence type="predicted"/>
<accession>A0ABW9FR23</accession>
<dbReference type="InterPro" id="IPR046151">
    <property type="entry name" value="DUF6153"/>
</dbReference>
<comment type="caution">
    <text evidence="4">The sequence shown here is derived from an EMBL/GenBank/DDBJ whole genome shotgun (WGS) entry which is preliminary data.</text>
</comment>